<evidence type="ECO:0000313" key="2">
    <source>
        <dbReference type="Proteomes" id="UP001139648"/>
    </source>
</evidence>
<dbReference type="EMBL" id="JAMZEB010000001">
    <property type="protein sequence ID" value="MCP2353741.1"/>
    <property type="molecule type" value="Genomic_DNA"/>
</dbReference>
<reference evidence="1" key="1">
    <citation type="submission" date="2022-06" db="EMBL/GenBank/DDBJ databases">
        <title>Sequencing the genomes of 1000 actinobacteria strains.</title>
        <authorList>
            <person name="Klenk H.-P."/>
        </authorList>
    </citation>
    <scope>NUCLEOTIDE SEQUENCE</scope>
    <source>
        <strain evidence="1">DSM 46694</strain>
    </source>
</reference>
<dbReference type="Proteomes" id="UP001139648">
    <property type="component" value="Unassembled WGS sequence"/>
</dbReference>
<gene>
    <name evidence="1" type="ORF">HD597_000761</name>
</gene>
<name>A0A9X2K1P0_9ACTN</name>
<protein>
    <submittedName>
        <fullName evidence="1">Uncharacterized protein</fullName>
    </submittedName>
</protein>
<proteinExistence type="predicted"/>
<dbReference type="AlphaFoldDB" id="A0A9X2K1P0"/>
<keyword evidence="2" id="KW-1185">Reference proteome</keyword>
<comment type="caution">
    <text evidence="1">The sequence shown here is derived from an EMBL/GenBank/DDBJ whole genome shotgun (WGS) entry which is preliminary data.</text>
</comment>
<sequence length="49" mass="5415">MRAGFGKRRLHERLTAARDNSRFLDNRIAGLEAQLADQIGLDASGETCL</sequence>
<dbReference type="RefSeq" id="WP_253740249.1">
    <property type="nucleotide sequence ID" value="NZ_BAABKA010000010.1"/>
</dbReference>
<evidence type="ECO:0000313" key="1">
    <source>
        <dbReference type="EMBL" id="MCP2353741.1"/>
    </source>
</evidence>
<accession>A0A9X2K1P0</accession>
<organism evidence="1 2">
    <name type="scientific">Nonomuraea thailandensis</name>
    <dbReference type="NCBI Taxonomy" id="1188745"/>
    <lineage>
        <taxon>Bacteria</taxon>
        <taxon>Bacillati</taxon>
        <taxon>Actinomycetota</taxon>
        <taxon>Actinomycetes</taxon>
        <taxon>Streptosporangiales</taxon>
        <taxon>Streptosporangiaceae</taxon>
        <taxon>Nonomuraea</taxon>
    </lineage>
</organism>